<feature type="region of interest" description="Disordered" evidence="1">
    <location>
        <begin position="307"/>
        <end position="482"/>
    </location>
</feature>
<proteinExistence type="predicted"/>
<organism evidence="2 3">
    <name type="scientific">Mycena chlorophos</name>
    <name type="common">Agaric fungus</name>
    <name type="synonym">Agaricus chlorophos</name>
    <dbReference type="NCBI Taxonomy" id="658473"/>
    <lineage>
        <taxon>Eukaryota</taxon>
        <taxon>Fungi</taxon>
        <taxon>Dikarya</taxon>
        <taxon>Basidiomycota</taxon>
        <taxon>Agaricomycotina</taxon>
        <taxon>Agaricomycetes</taxon>
        <taxon>Agaricomycetidae</taxon>
        <taxon>Agaricales</taxon>
        <taxon>Marasmiineae</taxon>
        <taxon>Mycenaceae</taxon>
        <taxon>Mycena</taxon>
    </lineage>
</organism>
<gene>
    <name evidence="2" type="ORF">HMN09_00719100</name>
</gene>
<feature type="compositionally biased region" description="Acidic residues" evidence="1">
    <location>
        <begin position="448"/>
        <end position="461"/>
    </location>
</feature>
<comment type="caution">
    <text evidence="2">The sequence shown here is derived from an EMBL/GenBank/DDBJ whole genome shotgun (WGS) entry which is preliminary data.</text>
</comment>
<evidence type="ECO:0000313" key="2">
    <source>
        <dbReference type="EMBL" id="KAF7308696.1"/>
    </source>
</evidence>
<name>A0A8H6T1U0_MYCCL</name>
<dbReference type="PANTHER" id="PTHR23146:SF0">
    <property type="entry name" value="RNA POLYMERASE-ASSOCIATED PROTEIN LEO1"/>
    <property type="match status" value="1"/>
</dbReference>
<evidence type="ECO:0000256" key="1">
    <source>
        <dbReference type="SAM" id="MobiDB-lite"/>
    </source>
</evidence>
<evidence type="ECO:0000313" key="3">
    <source>
        <dbReference type="Proteomes" id="UP000613580"/>
    </source>
</evidence>
<feature type="compositionally biased region" description="Acidic residues" evidence="1">
    <location>
        <begin position="362"/>
        <end position="380"/>
    </location>
</feature>
<reference evidence="2" key="1">
    <citation type="submission" date="2020-05" db="EMBL/GenBank/DDBJ databases">
        <title>Mycena genomes resolve the evolution of fungal bioluminescence.</title>
        <authorList>
            <person name="Tsai I.J."/>
        </authorList>
    </citation>
    <scope>NUCLEOTIDE SEQUENCE</scope>
    <source>
        <strain evidence="2">110903Hualien_Pintung</strain>
    </source>
</reference>
<dbReference type="GO" id="GO:0016593">
    <property type="term" value="C:Cdc73/Paf1 complex"/>
    <property type="evidence" value="ECO:0007669"/>
    <property type="project" value="InterPro"/>
</dbReference>
<dbReference type="Pfam" id="PF04004">
    <property type="entry name" value="Leo1"/>
    <property type="match status" value="1"/>
</dbReference>
<dbReference type="PANTHER" id="PTHR23146">
    <property type="entry name" value="LEO1 PROTEIN"/>
    <property type="match status" value="1"/>
</dbReference>
<sequence>MRCRRRKFQAQRKHSIWRTSGAHASGRAGVCGRPLMDFSTEHQRHVNHRSHSLTPMSSLAGALTPRLTLKQTQTPQDEQIDDLFGNDDAASPVASEDNLPTPERERRRAQEYGEDDDPQGMSLEVREAHVEFPNIPIPKSSNGENWIMRMPNFVKVDSKPFHPETYVGPEHEDEETQQTESLREKSMTIKLKVENTVRWRWTKDADDQDIKQSNSRIIRWSDGSMSLRLGKELFDINKSVDTTGQPGTSTPSKASRAPQFASGLTYIVAQHKRSEVLQSEGAVAGYMTLRPTGMQSETHRMLVRAVGQKHNKVARLRLAPDPTMDPEREKAEMAKQTARKRRKTDGEGTKRRTKKSRSSIWSDDDEDVGAYASEDEDDDGSAPPSARKKKPHRTQDEDKQTDYQEDGFVVGDSDDENGSQGGRVKDDELDRLDAQISKNEKRRRVSNDDMDVESEDEDEDEQRVRPVGRTRRRLAEEEEDDE</sequence>
<protein>
    <recommendedName>
        <fullName evidence="4">RNA polymerase-associated protein LEO1</fullName>
    </recommendedName>
</protein>
<feature type="region of interest" description="Disordered" evidence="1">
    <location>
        <begin position="71"/>
        <end position="121"/>
    </location>
</feature>
<accession>A0A8H6T1U0</accession>
<keyword evidence="3" id="KW-1185">Reference proteome</keyword>
<dbReference type="GO" id="GO:0032968">
    <property type="term" value="P:positive regulation of transcription elongation by RNA polymerase II"/>
    <property type="evidence" value="ECO:0007669"/>
    <property type="project" value="TreeGrafter"/>
</dbReference>
<dbReference type="GO" id="GO:1990269">
    <property type="term" value="F:RNA polymerase II C-terminal domain phosphoserine binding"/>
    <property type="evidence" value="ECO:0007669"/>
    <property type="project" value="TreeGrafter"/>
</dbReference>
<feature type="compositionally biased region" description="Basic and acidic residues" evidence="1">
    <location>
        <begin position="423"/>
        <end position="433"/>
    </location>
</feature>
<dbReference type="GO" id="GO:0006368">
    <property type="term" value="P:transcription elongation by RNA polymerase II"/>
    <property type="evidence" value="ECO:0007669"/>
    <property type="project" value="InterPro"/>
</dbReference>
<feature type="compositionally biased region" description="Basic and acidic residues" evidence="1">
    <location>
        <begin position="393"/>
        <end position="402"/>
    </location>
</feature>
<dbReference type="EMBL" id="JACAZE010000008">
    <property type="protein sequence ID" value="KAF7308696.1"/>
    <property type="molecule type" value="Genomic_DNA"/>
</dbReference>
<feature type="compositionally biased region" description="Basic and acidic residues" evidence="1">
    <location>
        <begin position="102"/>
        <end position="111"/>
    </location>
</feature>
<evidence type="ECO:0008006" key="4">
    <source>
        <dbReference type="Google" id="ProtNLM"/>
    </source>
</evidence>
<dbReference type="AlphaFoldDB" id="A0A8H6T1U0"/>
<dbReference type="Proteomes" id="UP000613580">
    <property type="component" value="Unassembled WGS sequence"/>
</dbReference>
<dbReference type="InterPro" id="IPR007149">
    <property type="entry name" value="Leo1"/>
</dbReference>
<dbReference type="OrthoDB" id="20844at2759"/>